<evidence type="ECO:0000259" key="4">
    <source>
        <dbReference type="Pfam" id="PF00931"/>
    </source>
</evidence>
<dbReference type="EMBL" id="ANNX02000026">
    <property type="protein sequence ID" value="KYC40727.1"/>
    <property type="molecule type" value="Genomic_DNA"/>
</dbReference>
<sequence>MESPEWERVKLNPPNNLQFSGTANFVGRAHELTILHEKFQRTGAVAISSVAGMGGVGKTELAVQYIKQHEADYAGGICWLSARESDVAASIVQFAQLHMKLEVPQQDFRGKVLSLTEQVEWCWQHWQPPEGIALIILDDVTSVGNYRHLLPKSNRFRILMTTRVRNLDPNIDEISLDMLSPQEALQLLIAIFGNKRVEKAIDVAQQLCEWLGYLPLGLELVGRYVAKKPPNWTLAKMLQQLKQQSLTNTAINQELQRTLSTAQRSVLAAFELSWQELSLPTQLLAALLSLYAPNIIAWEWVESTGELLNWSSTDIETANEQLYTLHLIQSVEDTSGEYKIRLHSLIREFLKLKLAASQQADDLKRGFVEAMVAIAQEIPDYPTKEFIKSVKDAIPHLAEVAQNLSDIVSDENLISVFNGLGRFYEGQGLYVLAQPWLEQFVSVVQSRLGEEHSDVATSFNNLAHLYSDQGRYAEAEPLYIKALKLWQRLLGEEHPDVASGFNNLASIYESQGRYTEAEPLYVKALELRQRLLGEEHSDVAQSFNNLASIYESQGRYTEAEPLYIKALELRQRLLGEEHPLVATSFNNLANLYATQGRYAEAERLYIKALELRQRLLGEEHPFVAQSFNNLALLYSDLGKYTEAEPLYIKALELLQRLLGEEHPLVAKSSNDLALLYSDLGKYTEAESLFTKALELRQRLLGEKHPDVAQSFNNLAYLYNFQGKYTEAESLFTKALELRQRLLGEEHLDVSISFNNLASLYSSQGRYTEAEPLYIKALELLQRLLGEEHPLVAQSFNNLAGLYKSTGRYTEAELLHSKALKICEQQLGVGSSITIAVRKNYAVFLHEYAEFLRNKLSAS</sequence>
<dbReference type="RefSeq" id="WP_017739987.1">
    <property type="nucleotide sequence ID" value="NZ_KQ976354.1"/>
</dbReference>
<feature type="repeat" description="TPR" evidence="3">
    <location>
        <begin position="666"/>
        <end position="699"/>
    </location>
</feature>
<comment type="caution">
    <text evidence="5">The sequence shown here is derived from an EMBL/GenBank/DDBJ whole genome shotgun (WGS) entry which is preliminary data.</text>
</comment>
<feature type="repeat" description="TPR" evidence="3">
    <location>
        <begin position="708"/>
        <end position="741"/>
    </location>
</feature>
<feature type="repeat" description="TPR" evidence="3">
    <location>
        <begin position="582"/>
        <end position="615"/>
    </location>
</feature>
<dbReference type="Pfam" id="PF00931">
    <property type="entry name" value="NB-ARC"/>
    <property type="match status" value="1"/>
</dbReference>
<reference evidence="5 6" key="1">
    <citation type="journal article" date="2013" name="Genome Biol. Evol.">
        <title>Genomes of Stigonematalean cyanobacteria (subsection V) and the evolution of oxygenic photosynthesis from prokaryotes to plastids.</title>
        <authorList>
            <person name="Dagan T."/>
            <person name="Roettger M."/>
            <person name="Stucken K."/>
            <person name="Landan G."/>
            <person name="Koch R."/>
            <person name="Major P."/>
            <person name="Gould S.B."/>
            <person name="Goremykin V.V."/>
            <person name="Rippka R."/>
            <person name="Tandeau de Marsac N."/>
            <person name="Gugger M."/>
            <person name="Lockhart P.J."/>
            <person name="Allen J.F."/>
            <person name="Brune I."/>
            <person name="Maus I."/>
            <person name="Puhler A."/>
            <person name="Martin W.F."/>
        </authorList>
    </citation>
    <scope>NUCLEOTIDE SEQUENCE [LARGE SCALE GENOMIC DNA]</scope>
    <source>
        <strain evidence="5 6">PCC 7110</strain>
    </source>
</reference>
<feature type="repeat" description="TPR" evidence="3">
    <location>
        <begin position="498"/>
        <end position="531"/>
    </location>
</feature>
<feature type="domain" description="NB-ARC" evidence="4">
    <location>
        <begin position="36"/>
        <end position="195"/>
    </location>
</feature>
<evidence type="ECO:0000256" key="3">
    <source>
        <dbReference type="PROSITE-ProRule" id="PRU00339"/>
    </source>
</evidence>
<dbReference type="Gene3D" id="3.40.50.300">
    <property type="entry name" value="P-loop containing nucleotide triphosphate hydrolases"/>
    <property type="match status" value="1"/>
</dbReference>
<feature type="repeat" description="TPR" evidence="3">
    <location>
        <begin position="456"/>
        <end position="489"/>
    </location>
</feature>
<dbReference type="Pfam" id="PF13374">
    <property type="entry name" value="TPR_10"/>
    <property type="match status" value="1"/>
</dbReference>
<dbReference type="STRING" id="128403.WA1_24110"/>
<protein>
    <submittedName>
        <fullName evidence="5">NB-ARC domain-containing protein</fullName>
    </submittedName>
</protein>
<dbReference type="SMART" id="SM00028">
    <property type="entry name" value="TPR"/>
    <property type="match status" value="9"/>
</dbReference>
<dbReference type="PANTHER" id="PTHR45641:SF19">
    <property type="entry name" value="NEPHROCYSTIN-3"/>
    <property type="match status" value="1"/>
</dbReference>
<evidence type="ECO:0000313" key="6">
    <source>
        <dbReference type="Proteomes" id="UP000076925"/>
    </source>
</evidence>
<keyword evidence="2 3" id="KW-0802">TPR repeat</keyword>
<dbReference type="PROSITE" id="PS50005">
    <property type="entry name" value="TPR"/>
    <property type="match status" value="8"/>
</dbReference>
<feature type="repeat" description="TPR" evidence="3">
    <location>
        <begin position="624"/>
        <end position="657"/>
    </location>
</feature>
<keyword evidence="1" id="KW-0677">Repeat</keyword>
<dbReference type="Gene3D" id="1.25.40.10">
    <property type="entry name" value="Tetratricopeptide repeat domain"/>
    <property type="match status" value="3"/>
</dbReference>
<feature type="repeat" description="TPR" evidence="3">
    <location>
        <begin position="540"/>
        <end position="573"/>
    </location>
</feature>
<dbReference type="InterPro" id="IPR042197">
    <property type="entry name" value="Apaf_helical"/>
</dbReference>
<dbReference type="GO" id="GO:0043531">
    <property type="term" value="F:ADP binding"/>
    <property type="evidence" value="ECO:0007669"/>
    <property type="project" value="InterPro"/>
</dbReference>
<accession>A0A139X7P6</accession>
<gene>
    <name evidence="5" type="ORF">WA1_24110</name>
</gene>
<dbReference type="Gene3D" id="1.10.8.430">
    <property type="entry name" value="Helical domain of apoptotic protease-activating factors"/>
    <property type="match status" value="1"/>
</dbReference>
<dbReference type="InterPro" id="IPR027417">
    <property type="entry name" value="P-loop_NTPase"/>
</dbReference>
<organism evidence="5 6">
    <name type="scientific">Scytonema hofmannii PCC 7110</name>
    <dbReference type="NCBI Taxonomy" id="128403"/>
    <lineage>
        <taxon>Bacteria</taxon>
        <taxon>Bacillati</taxon>
        <taxon>Cyanobacteriota</taxon>
        <taxon>Cyanophyceae</taxon>
        <taxon>Nostocales</taxon>
        <taxon>Scytonemataceae</taxon>
        <taxon>Scytonema</taxon>
    </lineage>
</organism>
<dbReference type="InterPro" id="IPR019734">
    <property type="entry name" value="TPR_rpt"/>
</dbReference>
<proteinExistence type="predicted"/>
<dbReference type="AlphaFoldDB" id="A0A139X7P6"/>
<dbReference type="PRINTS" id="PR00381">
    <property type="entry name" value="KINESINLIGHT"/>
</dbReference>
<name>A0A139X7P6_9CYAN</name>
<evidence type="ECO:0000313" key="5">
    <source>
        <dbReference type="EMBL" id="KYC40727.1"/>
    </source>
</evidence>
<dbReference type="InterPro" id="IPR002182">
    <property type="entry name" value="NB-ARC"/>
</dbReference>
<evidence type="ECO:0000256" key="1">
    <source>
        <dbReference type="ARBA" id="ARBA00022737"/>
    </source>
</evidence>
<dbReference type="SUPFAM" id="SSF52540">
    <property type="entry name" value="P-loop containing nucleoside triphosphate hydrolases"/>
    <property type="match status" value="1"/>
</dbReference>
<keyword evidence="6" id="KW-1185">Reference proteome</keyword>
<dbReference type="InterPro" id="IPR011990">
    <property type="entry name" value="TPR-like_helical_dom_sf"/>
</dbReference>
<dbReference type="Proteomes" id="UP000076925">
    <property type="component" value="Unassembled WGS sequence"/>
</dbReference>
<evidence type="ECO:0000256" key="2">
    <source>
        <dbReference type="ARBA" id="ARBA00022803"/>
    </source>
</evidence>
<dbReference type="Pfam" id="PF13424">
    <property type="entry name" value="TPR_12"/>
    <property type="match status" value="4"/>
</dbReference>
<dbReference type="PANTHER" id="PTHR45641">
    <property type="entry name" value="TETRATRICOPEPTIDE REPEAT PROTEIN (AFU_ORTHOLOGUE AFUA_6G03870)"/>
    <property type="match status" value="1"/>
</dbReference>
<dbReference type="SUPFAM" id="SSF48452">
    <property type="entry name" value="TPR-like"/>
    <property type="match status" value="2"/>
</dbReference>
<feature type="repeat" description="TPR" evidence="3">
    <location>
        <begin position="750"/>
        <end position="783"/>
    </location>
</feature>